<sequence>MQTHSQMTVPFHPDFTRRTPERIFLLDASRGIYLPRDFTDLVDADQLTGADPIDWSIVNGGPGNDYYYESWDALLRNMRMRSRSRGTIFRFEEDEEGNLFAVEDDR</sequence>
<proteinExistence type="predicted"/>
<organism evidence="1 2">
    <name type="scientific">Spiribacter salinus</name>
    <dbReference type="NCBI Taxonomy" id="1335746"/>
    <lineage>
        <taxon>Bacteria</taxon>
        <taxon>Pseudomonadati</taxon>
        <taxon>Pseudomonadota</taxon>
        <taxon>Gammaproteobacteria</taxon>
        <taxon>Chromatiales</taxon>
        <taxon>Ectothiorhodospiraceae</taxon>
        <taxon>Spiribacter</taxon>
    </lineage>
</organism>
<name>A0A540VR97_9GAMM</name>
<accession>A0A540VR97</accession>
<dbReference type="AlphaFoldDB" id="A0A540VR97"/>
<reference evidence="1 2" key="1">
    <citation type="submission" date="2019-06" db="EMBL/GenBank/DDBJ databases">
        <title>Metagenome assembled Genome of Spiribacter salinus SL48-SHIP from the microbial mat of Salt Lake 48 (Novosibirsk region, Russia).</title>
        <authorList>
            <person name="Shipova A."/>
            <person name="Rozanov A.S."/>
            <person name="Bryanskaya A.V."/>
            <person name="Peltek S.E."/>
        </authorList>
    </citation>
    <scope>NUCLEOTIDE SEQUENCE [LARGE SCALE GENOMIC DNA]</scope>
    <source>
        <strain evidence="1">SL48-SHIP-2</strain>
    </source>
</reference>
<protein>
    <submittedName>
        <fullName evidence="1">Uncharacterized protein</fullName>
    </submittedName>
</protein>
<comment type="caution">
    <text evidence="1">The sequence shown here is derived from an EMBL/GenBank/DDBJ whole genome shotgun (WGS) entry which is preliminary data.</text>
</comment>
<gene>
    <name evidence="1" type="ORF">FKY71_09960</name>
</gene>
<dbReference type="EMBL" id="VIFK01000084">
    <property type="protein sequence ID" value="TQE99196.1"/>
    <property type="molecule type" value="Genomic_DNA"/>
</dbReference>
<dbReference type="Proteomes" id="UP000315400">
    <property type="component" value="Unassembled WGS sequence"/>
</dbReference>
<evidence type="ECO:0000313" key="2">
    <source>
        <dbReference type="Proteomes" id="UP000315400"/>
    </source>
</evidence>
<evidence type="ECO:0000313" key="1">
    <source>
        <dbReference type="EMBL" id="TQE99196.1"/>
    </source>
</evidence>